<accession>A0A0E0AH37</accession>
<dbReference type="PROSITE" id="PS50082">
    <property type="entry name" value="WD_REPEATS_2"/>
    <property type="match status" value="5"/>
</dbReference>
<dbReference type="CDD" id="cd08044">
    <property type="entry name" value="TAF5_NTD2"/>
    <property type="match status" value="1"/>
</dbReference>
<dbReference type="STRING" id="40148.A0A0E0AH37"/>
<evidence type="ECO:0000256" key="1">
    <source>
        <dbReference type="ARBA" id="ARBA00004123"/>
    </source>
</evidence>
<evidence type="ECO:0000259" key="9">
    <source>
        <dbReference type="Pfam" id="PF04494"/>
    </source>
</evidence>
<evidence type="ECO:0000256" key="4">
    <source>
        <dbReference type="ARBA" id="ARBA00023015"/>
    </source>
</evidence>
<feature type="region of interest" description="Disordered" evidence="8">
    <location>
        <begin position="220"/>
        <end position="239"/>
    </location>
</feature>
<evidence type="ECO:0000256" key="2">
    <source>
        <dbReference type="ARBA" id="ARBA00022574"/>
    </source>
</evidence>
<dbReference type="InterPro" id="IPR001680">
    <property type="entry name" value="WD40_rpt"/>
</dbReference>
<feature type="repeat" description="WD" evidence="7">
    <location>
        <begin position="484"/>
        <end position="525"/>
    </location>
</feature>
<dbReference type="AlphaFoldDB" id="A0A0E0AH37"/>
<evidence type="ECO:0000256" key="5">
    <source>
        <dbReference type="ARBA" id="ARBA00023163"/>
    </source>
</evidence>
<dbReference type="PROSITE" id="PS50294">
    <property type="entry name" value="WD_REPEATS_REGION"/>
    <property type="match status" value="5"/>
</dbReference>
<dbReference type="SUPFAM" id="SSF50978">
    <property type="entry name" value="WD40 repeat-like"/>
    <property type="match status" value="1"/>
</dbReference>
<dbReference type="CDD" id="cd00200">
    <property type="entry name" value="WD40"/>
    <property type="match status" value="1"/>
</dbReference>
<dbReference type="GO" id="GO:0005669">
    <property type="term" value="C:transcription factor TFIID complex"/>
    <property type="evidence" value="ECO:0007669"/>
    <property type="project" value="TreeGrafter"/>
</dbReference>
<evidence type="ECO:0000313" key="11">
    <source>
        <dbReference type="Proteomes" id="UP000026961"/>
    </source>
</evidence>
<feature type="repeat" description="WD" evidence="7">
    <location>
        <begin position="358"/>
        <end position="390"/>
    </location>
</feature>
<dbReference type="PROSITE" id="PS00678">
    <property type="entry name" value="WD_REPEATS_1"/>
    <property type="match status" value="3"/>
</dbReference>
<feature type="domain" description="TFIID subunit TAF5 NTD2" evidence="9">
    <location>
        <begin position="59"/>
        <end position="141"/>
    </location>
</feature>
<dbReference type="Pfam" id="PF04494">
    <property type="entry name" value="TFIID_NTD2"/>
    <property type="match status" value="1"/>
</dbReference>
<dbReference type="Gene3D" id="1.25.40.500">
    <property type="entry name" value="TFIID subunit TAF5, NTD2 domain"/>
    <property type="match status" value="1"/>
</dbReference>
<dbReference type="PANTHER" id="PTHR19879:SF1">
    <property type="entry name" value="CANNONBALL-RELATED"/>
    <property type="match status" value="1"/>
</dbReference>
<keyword evidence="3" id="KW-0677">Repeat</keyword>
<feature type="repeat" description="WD" evidence="7">
    <location>
        <begin position="442"/>
        <end position="483"/>
    </location>
</feature>
<dbReference type="Gramene" id="OGLUM07G06460.1">
    <property type="protein sequence ID" value="OGLUM07G06460.1"/>
    <property type="gene ID" value="OGLUM07G06460"/>
</dbReference>
<dbReference type="EnsemblPlants" id="OGLUM07G06460.3">
    <property type="protein sequence ID" value="OGLUM07G06460.3"/>
    <property type="gene ID" value="OGLUM07G06460"/>
</dbReference>
<dbReference type="HOGENOM" id="CLU_005884_2_1_1"/>
<feature type="repeat" description="WD" evidence="7">
    <location>
        <begin position="526"/>
        <end position="567"/>
    </location>
</feature>
<dbReference type="EnsemblPlants" id="OGLUM07G06460.4">
    <property type="protein sequence ID" value="OGLUM07G06460.4"/>
    <property type="gene ID" value="OGLUM07G06460"/>
</dbReference>
<evidence type="ECO:0000256" key="6">
    <source>
        <dbReference type="ARBA" id="ARBA00023242"/>
    </source>
</evidence>
<dbReference type="InterPro" id="IPR037264">
    <property type="entry name" value="TFIID_NTD2_sf"/>
</dbReference>
<organism evidence="10">
    <name type="scientific">Oryza glumipatula</name>
    <dbReference type="NCBI Taxonomy" id="40148"/>
    <lineage>
        <taxon>Eukaryota</taxon>
        <taxon>Viridiplantae</taxon>
        <taxon>Streptophyta</taxon>
        <taxon>Embryophyta</taxon>
        <taxon>Tracheophyta</taxon>
        <taxon>Spermatophyta</taxon>
        <taxon>Magnoliopsida</taxon>
        <taxon>Liliopsida</taxon>
        <taxon>Poales</taxon>
        <taxon>Poaceae</taxon>
        <taxon>BOP clade</taxon>
        <taxon>Oryzoideae</taxon>
        <taxon>Oryzeae</taxon>
        <taxon>Oryzinae</taxon>
        <taxon>Oryza</taxon>
    </lineage>
</organism>
<dbReference type="Gramene" id="OGLUM07G06460.3">
    <property type="protein sequence ID" value="OGLUM07G06460.3"/>
    <property type="gene ID" value="OGLUM07G06460"/>
</dbReference>
<dbReference type="PRINTS" id="PR00320">
    <property type="entry name" value="GPROTEINBRPT"/>
</dbReference>
<evidence type="ECO:0000313" key="10">
    <source>
        <dbReference type="EnsemblPlants" id="OGLUM07G06460.1"/>
    </source>
</evidence>
<dbReference type="EnsemblPlants" id="OGLUM07G06460.5">
    <property type="protein sequence ID" value="OGLUM07G06460.5"/>
    <property type="gene ID" value="OGLUM07G06460"/>
</dbReference>
<feature type="region of interest" description="Disordered" evidence="8">
    <location>
        <begin position="36"/>
        <end position="55"/>
    </location>
</feature>
<dbReference type="GO" id="GO:0016251">
    <property type="term" value="F:RNA polymerase II general transcription initiation factor activity"/>
    <property type="evidence" value="ECO:0007669"/>
    <property type="project" value="TreeGrafter"/>
</dbReference>
<dbReference type="SUPFAM" id="SSF160897">
    <property type="entry name" value="Taf5 N-terminal domain-like"/>
    <property type="match status" value="1"/>
</dbReference>
<evidence type="ECO:0000256" key="8">
    <source>
        <dbReference type="SAM" id="MobiDB-lite"/>
    </source>
</evidence>
<dbReference type="InterPro" id="IPR020472">
    <property type="entry name" value="WD40_PAC1"/>
</dbReference>
<sequence length="613" mass="68640">MEDEEMEKKVHQYLQRKGFRVAGLALLEDRTRLSATTTTTTTASSSSHSLSDAALSRSENDPARYYDGYSKLRTWAYSYLDHYKHELLRILYPLFFHCFMDLVAEGHTQEACSFFHTFREDHEHSRDLKKLESILSPLHLEYSYELLLQYLHKTQALVVLGIINERIDFQVSPGQSPLIIDDSDAVVLIGSSKDLTKQINQKEVHWGILEDSLEERMEKAISDSDKTEIESKDADTEDNKARNCFVKRSSEGGKQGGSHKKIKKDKFVGTTGKNMKSETSMVSIAPRVKPELTLPMTSVEVEQSILEDLRNRAQLNSLSLPSFNHYMWNSACSQGENGPSQIERVSTSDEVRKSCTLFQGHSGPVYSAMFSPIGDFLLSSSADSTIRLWNTKLNANLVCYKGHNYPVWDVQFSPVGHYFASASHDRTARIWSMDKIQPLRIMAGHLSDVDCVQWHVNCNYIATGSSDKTVRLWDVQTGECIRMFIGHRSMVLSLAMSPDGRYMASGDEDGTIMMWDISSGRCVSPLVGHNSCVWSLAYSCEGALLASGSADCTVKLWDVASSTKTLKMDDTKGGSANRLRMLKALPTKSTPVYTLQFSRRNLLFAAGAPSLGS</sequence>
<keyword evidence="6" id="KW-0539">Nucleus</keyword>
<protein>
    <recommendedName>
        <fullName evidence="9">TFIID subunit TAF5 NTD2 domain-containing protein</fullName>
    </recommendedName>
</protein>
<feature type="repeat" description="WD" evidence="7">
    <location>
        <begin position="400"/>
        <end position="441"/>
    </location>
</feature>
<keyword evidence="11" id="KW-1185">Reference proteome</keyword>
<dbReference type="Proteomes" id="UP000026961">
    <property type="component" value="Chromosome 7"/>
</dbReference>
<dbReference type="SMART" id="SM00320">
    <property type="entry name" value="WD40"/>
    <property type="match status" value="5"/>
</dbReference>
<keyword evidence="5" id="KW-0804">Transcription</keyword>
<dbReference type="InterPro" id="IPR007582">
    <property type="entry name" value="TFIID_NTD2"/>
</dbReference>
<dbReference type="GO" id="GO:0006367">
    <property type="term" value="P:transcription initiation at RNA polymerase II promoter"/>
    <property type="evidence" value="ECO:0007669"/>
    <property type="project" value="TreeGrafter"/>
</dbReference>
<proteinExistence type="predicted"/>
<dbReference type="Gramene" id="OGLUM07G06460.5">
    <property type="protein sequence ID" value="OGLUM07G06460.5"/>
    <property type="gene ID" value="OGLUM07G06460"/>
</dbReference>
<dbReference type="Gramene" id="OGLUM07G06460.4">
    <property type="protein sequence ID" value="OGLUM07G06460.4"/>
    <property type="gene ID" value="OGLUM07G06460"/>
</dbReference>
<dbReference type="InterPro" id="IPR019775">
    <property type="entry name" value="WD40_repeat_CS"/>
</dbReference>
<name>A0A0E0AH37_9ORYZ</name>
<dbReference type="InterPro" id="IPR015943">
    <property type="entry name" value="WD40/YVTN_repeat-like_dom_sf"/>
</dbReference>
<keyword evidence="2 7" id="KW-0853">WD repeat</keyword>
<keyword evidence="4" id="KW-0805">Transcription regulation</keyword>
<reference evidence="10" key="1">
    <citation type="submission" date="2015-04" db="UniProtKB">
        <authorList>
            <consortium name="EnsemblPlants"/>
        </authorList>
    </citation>
    <scope>IDENTIFICATION</scope>
</reference>
<dbReference type="eggNOG" id="KOG0263">
    <property type="taxonomic scope" value="Eukaryota"/>
</dbReference>
<dbReference type="PANTHER" id="PTHR19879">
    <property type="entry name" value="TRANSCRIPTION INITIATION FACTOR TFIID"/>
    <property type="match status" value="1"/>
</dbReference>
<dbReference type="Pfam" id="PF00400">
    <property type="entry name" value="WD40"/>
    <property type="match status" value="5"/>
</dbReference>
<evidence type="ECO:0000256" key="7">
    <source>
        <dbReference type="PROSITE-ProRule" id="PRU00221"/>
    </source>
</evidence>
<dbReference type="InterPro" id="IPR036322">
    <property type="entry name" value="WD40_repeat_dom_sf"/>
</dbReference>
<evidence type="ECO:0000256" key="3">
    <source>
        <dbReference type="ARBA" id="ARBA00022737"/>
    </source>
</evidence>
<reference evidence="10" key="2">
    <citation type="submission" date="2018-05" db="EMBL/GenBank/DDBJ databases">
        <title>OgluRS3 (Oryza glumaepatula Reference Sequence Version 3).</title>
        <authorList>
            <person name="Zhang J."/>
            <person name="Kudrna D."/>
            <person name="Lee S."/>
            <person name="Talag J."/>
            <person name="Welchert J."/>
            <person name="Wing R.A."/>
        </authorList>
    </citation>
    <scope>NUCLEOTIDE SEQUENCE [LARGE SCALE GENOMIC DNA]</scope>
</reference>
<dbReference type="EnsemblPlants" id="OGLUM07G06460.1">
    <property type="protein sequence ID" value="OGLUM07G06460.1"/>
    <property type="gene ID" value="OGLUM07G06460"/>
</dbReference>
<dbReference type="Gene3D" id="2.130.10.10">
    <property type="entry name" value="YVTN repeat-like/Quinoprotein amine dehydrogenase"/>
    <property type="match status" value="2"/>
</dbReference>
<comment type="subcellular location">
    <subcellularLocation>
        <location evidence="1">Nucleus</location>
    </subcellularLocation>
</comment>